<evidence type="ECO:0000313" key="2">
    <source>
        <dbReference type="EMBL" id="SED27460.1"/>
    </source>
</evidence>
<dbReference type="InterPro" id="IPR025906">
    <property type="entry name" value="YjfB_motility"/>
</dbReference>
<dbReference type="Pfam" id="PF14070">
    <property type="entry name" value="YjfB_motility"/>
    <property type="match status" value="1"/>
</dbReference>
<proteinExistence type="predicted"/>
<dbReference type="Proteomes" id="UP000242849">
    <property type="component" value="Unassembled WGS sequence"/>
</dbReference>
<evidence type="ECO:0000313" key="3">
    <source>
        <dbReference type="Proteomes" id="UP000242849"/>
    </source>
</evidence>
<reference evidence="3" key="1">
    <citation type="submission" date="2016-10" db="EMBL/GenBank/DDBJ databases">
        <authorList>
            <person name="Varghese N."/>
            <person name="Submissions S."/>
        </authorList>
    </citation>
    <scope>NUCLEOTIDE SEQUENCE [LARGE SCALE GENOMIC DNA]</scope>
    <source>
        <strain evidence="3">DSM 12111</strain>
    </source>
</reference>
<organism evidence="2 3">
    <name type="scientific">Pseudomonas anguilliseptica</name>
    <dbReference type="NCBI Taxonomy" id="53406"/>
    <lineage>
        <taxon>Bacteria</taxon>
        <taxon>Pseudomonadati</taxon>
        <taxon>Pseudomonadota</taxon>
        <taxon>Gammaproteobacteria</taxon>
        <taxon>Pseudomonadales</taxon>
        <taxon>Pseudomonadaceae</taxon>
        <taxon>Pseudomonas</taxon>
    </lineage>
</organism>
<sequence>MELSGLTSQVSTQAAAQASALASLLLLRKTLELQAASIGGLVQAATPASLPSNPPNLGNSVDVMV</sequence>
<name>A0A1H4ZDL4_PSEAG</name>
<accession>A0A1H4ZDL4</accession>
<feature type="region of interest" description="Disordered" evidence="1">
    <location>
        <begin position="45"/>
        <end position="65"/>
    </location>
</feature>
<dbReference type="AlphaFoldDB" id="A0A1H4ZDL4"/>
<dbReference type="RefSeq" id="WP_090380689.1">
    <property type="nucleotide sequence ID" value="NZ_CP156749.1"/>
</dbReference>
<dbReference type="EMBL" id="FNSC01000001">
    <property type="protein sequence ID" value="SED27460.1"/>
    <property type="molecule type" value="Genomic_DNA"/>
</dbReference>
<keyword evidence="3" id="KW-1185">Reference proteome</keyword>
<feature type="compositionally biased region" description="Polar residues" evidence="1">
    <location>
        <begin position="49"/>
        <end position="59"/>
    </location>
</feature>
<gene>
    <name evidence="2" type="ORF">SAMN05421553_2362</name>
</gene>
<evidence type="ECO:0000256" key="1">
    <source>
        <dbReference type="SAM" id="MobiDB-lite"/>
    </source>
</evidence>
<protein>
    <submittedName>
        <fullName evidence="2">Motility protein</fullName>
    </submittedName>
</protein>